<sequence>MKQSEKMGLITKLFLLLLTVGSGFVIFQLFQDDPVPIVEDEYWGPKSEQGKKEDVSIRPFKIDVPAAALDDLKGRLKRELDSNRLIAPLEGIGFEYGFNSKFLKTVGQHWLNKYDWRAREKQLNKYPHFKTKIGGLDIHFQHVKPKAKNGVAAKPLLMLHGWPGSIVEFQKIIPLLSEPKNSKYNYELVIPSLPGYGFSDAAARRGLSTTEMGNIFKRLMKRLGHDKFYVMGGDWEQPLLQIWLHVIAAQSNMCISISTGLTQLRYILATLLPSFLMNPEEAKAVIPYTKMWSYMIRETGYAHIHMTKPDTVGVALTHSPLGLAAYILEKFSTWTDRTWINREDGGILENYTIEELLDNVMVYWITGSMTSSVRLYAEEMDPAKKHKLDRVPTEVPFSCQYMPNEIIVQPEFSLKDKYKNIQQFSVVSKGGHFGAFEAPELLYFKMGVIGKLLLILIPVGVAFIYLQLIKTGPIPKVEDEYWGPKSEQGKKEDTSIRPFKVDIKAAVLDDLKARLKTELDSDRLVPPLEGIGFEYGFNSKFLKTVGQHWLNKYDWRAREKLLNKYPHFKTKIGGLDIHFQHVKPKAKNGVAPRPLLLLHGWPGSIIEFQKIIPLLSEPKNSKYNYELIIPSLTGYGFSEGAARPGLGRVEMASIFKRLMERLGHKKFFAMGGDWGGFIVGELATAYPERILGVQSSLCASNLPISGIKNFLGSTFPSLFAEPEEAQHLKPFSESFSFIMRESGYMHIQATKPDTVGTGLTHSPLGLAAYILEKFSTWTNRDWISREDGGILEKFQMDELLDNVMLYWVTGSITTSVRLYSEAIIPSGYNLDNVATNVPYDCFFGARDMITSPRIAFVDKFTNLQRFKINSNVGHFGAFEEPQLFADDAVSFFDTFIFGDGYVPAAEDELFGSKAIDSKVYPFKVEFKQGEIENLKQRLGLEISAAKKISKKPSATGDSAYSGVDSEVTQKLASYLHKQYDWKKGQARLNKYPHFKTRIAGLDIHFQKISNDNVTVPAEKVRPILVLHGFPSSFAMYQRLIPMFVDLQGSKYKYELVIPSIPGFGYSDAPTRPGLGTVELAHIMLRLMQRLGYEKFFILSEDFGSLIGNDLSIMYHQHVMGVHSTTCQSNHPRRYIRLFVASLFPTFFMDAEDAARIYPLSKSSSSVLHDTANAYVQGTMAESLGLALSQSPSGLISYFVEKILGPFTGKADEVLGDLKTEEFLDNVLVYYMTSSATSALRTFSELNASEKRHQTEAVTSYVPTGCLAFPRDAFIQPEFLMYDKYYQIIRYNKASKGGRFGAFEVPQIVAQDSIDLFKFLDYIGLSLFEDMTFTPEDAFRRNSVF</sequence>
<evidence type="ECO:0000313" key="5">
    <source>
        <dbReference type="EMBL" id="ODM94087.1"/>
    </source>
</evidence>
<dbReference type="InterPro" id="IPR010497">
    <property type="entry name" value="Epoxide_hydro_N"/>
</dbReference>
<keyword evidence="6" id="KW-1185">Reference proteome</keyword>
<dbReference type="PANTHER" id="PTHR21661">
    <property type="entry name" value="EPOXIDE HYDROLASE 1-RELATED"/>
    <property type="match status" value="1"/>
</dbReference>
<dbReference type="OMA" id="VEDEYWG"/>
<keyword evidence="3 5" id="KW-0378">Hydrolase</keyword>
<dbReference type="GO" id="GO:0097176">
    <property type="term" value="P:epoxide metabolic process"/>
    <property type="evidence" value="ECO:0007669"/>
    <property type="project" value="TreeGrafter"/>
</dbReference>
<accession>A0A1D2MM45</accession>
<dbReference type="GO" id="GO:0004301">
    <property type="term" value="F:epoxide hydrolase activity"/>
    <property type="evidence" value="ECO:0007669"/>
    <property type="project" value="TreeGrafter"/>
</dbReference>
<reference evidence="5 6" key="1">
    <citation type="journal article" date="2016" name="Genome Biol. Evol.">
        <title>Gene Family Evolution Reflects Adaptation to Soil Environmental Stressors in the Genome of the Collembolan Orchesella cincta.</title>
        <authorList>
            <person name="Faddeeva-Vakhrusheva A."/>
            <person name="Derks M.F."/>
            <person name="Anvar S.Y."/>
            <person name="Agamennone V."/>
            <person name="Suring W."/>
            <person name="Smit S."/>
            <person name="van Straalen N.M."/>
            <person name="Roelofs D."/>
        </authorList>
    </citation>
    <scope>NUCLEOTIDE SEQUENCE [LARGE SCALE GENOMIC DNA]</scope>
    <source>
        <tissue evidence="5">Mixed pool</tissue>
    </source>
</reference>
<comment type="similarity">
    <text evidence="1">Belongs to the peptidase S33 family.</text>
</comment>
<organism evidence="5 6">
    <name type="scientific">Orchesella cincta</name>
    <name type="common">Springtail</name>
    <name type="synonym">Podura cincta</name>
    <dbReference type="NCBI Taxonomy" id="48709"/>
    <lineage>
        <taxon>Eukaryota</taxon>
        <taxon>Metazoa</taxon>
        <taxon>Ecdysozoa</taxon>
        <taxon>Arthropoda</taxon>
        <taxon>Hexapoda</taxon>
        <taxon>Collembola</taxon>
        <taxon>Entomobryomorpha</taxon>
        <taxon>Entomobryoidea</taxon>
        <taxon>Orchesellidae</taxon>
        <taxon>Orchesellinae</taxon>
        <taxon>Orchesella</taxon>
    </lineage>
</organism>
<dbReference type="SUPFAM" id="SSF53474">
    <property type="entry name" value="alpha/beta-Hydrolases"/>
    <property type="match status" value="3"/>
</dbReference>
<dbReference type="OrthoDB" id="7130006at2759"/>
<evidence type="ECO:0000313" key="6">
    <source>
        <dbReference type="Proteomes" id="UP000094527"/>
    </source>
</evidence>
<proteinExistence type="inferred from homology"/>
<dbReference type="Proteomes" id="UP000094527">
    <property type="component" value="Unassembled WGS sequence"/>
</dbReference>
<dbReference type="Pfam" id="PF06441">
    <property type="entry name" value="EHN"/>
    <property type="match status" value="3"/>
</dbReference>
<evidence type="ECO:0000259" key="4">
    <source>
        <dbReference type="Pfam" id="PF06441"/>
    </source>
</evidence>
<name>A0A1D2MM45_ORCCI</name>
<evidence type="ECO:0000256" key="2">
    <source>
        <dbReference type="ARBA" id="ARBA00022797"/>
    </source>
</evidence>
<feature type="domain" description="Epoxide hydrolase N-terminal" evidence="4">
    <location>
        <begin position="496"/>
        <end position="608"/>
    </location>
</feature>
<dbReference type="Gene3D" id="3.40.50.1820">
    <property type="entry name" value="alpha/beta hydrolase"/>
    <property type="match status" value="3"/>
</dbReference>
<keyword evidence="2" id="KW-0058">Aromatic hydrocarbons catabolism</keyword>
<dbReference type="EMBL" id="LJIJ01000864">
    <property type="protein sequence ID" value="ODM94087.1"/>
    <property type="molecule type" value="Genomic_DNA"/>
</dbReference>
<dbReference type="PANTHER" id="PTHR21661:SF35">
    <property type="entry name" value="EPOXIDE HYDROLASE"/>
    <property type="match status" value="1"/>
</dbReference>
<dbReference type="STRING" id="48709.A0A1D2MM45"/>
<evidence type="ECO:0000256" key="3">
    <source>
        <dbReference type="ARBA" id="ARBA00022801"/>
    </source>
</evidence>
<protein>
    <submittedName>
        <fullName evidence="5">Juvenile hormone epoxide hydrolase 1</fullName>
    </submittedName>
</protein>
<gene>
    <name evidence="5" type="ORF">Ocin01_12597</name>
</gene>
<feature type="domain" description="Epoxide hydrolase N-terminal" evidence="4">
    <location>
        <begin position="57"/>
        <end position="169"/>
    </location>
</feature>
<dbReference type="InterPro" id="IPR000639">
    <property type="entry name" value="Epox_hydrolase-like"/>
</dbReference>
<comment type="caution">
    <text evidence="5">The sequence shown here is derived from an EMBL/GenBank/DDBJ whole genome shotgun (WGS) entry which is preliminary data.</text>
</comment>
<evidence type="ECO:0000256" key="1">
    <source>
        <dbReference type="ARBA" id="ARBA00010088"/>
    </source>
</evidence>
<dbReference type="InterPro" id="IPR029058">
    <property type="entry name" value="AB_hydrolase_fold"/>
</dbReference>
<feature type="domain" description="Epoxide hydrolase N-terminal" evidence="4">
    <location>
        <begin position="920"/>
        <end position="1034"/>
    </location>
</feature>
<dbReference type="PRINTS" id="PR00412">
    <property type="entry name" value="EPOXHYDRLASE"/>
</dbReference>